<evidence type="ECO:0000259" key="6">
    <source>
        <dbReference type="Pfam" id="PF00171"/>
    </source>
</evidence>
<dbReference type="Gene3D" id="3.40.309.10">
    <property type="entry name" value="Aldehyde Dehydrogenase, Chain A, domain 2"/>
    <property type="match status" value="1"/>
</dbReference>
<protein>
    <recommendedName>
        <fullName evidence="2">L-glutamate gamma-semialdehyde dehydrogenase</fullName>
        <ecNumber evidence="2">1.2.1.88</ecNumber>
    </recommendedName>
</protein>
<evidence type="ECO:0000256" key="3">
    <source>
        <dbReference type="ARBA" id="ARBA00023002"/>
    </source>
</evidence>
<evidence type="ECO:0000256" key="2">
    <source>
        <dbReference type="ARBA" id="ARBA00012884"/>
    </source>
</evidence>
<dbReference type="InterPro" id="IPR016160">
    <property type="entry name" value="Ald_DH_CS_CYS"/>
</dbReference>
<keyword evidence="3 7" id="KW-0560">Oxidoreductase</keyword>
<evidence type="ECO:0000256" key="4">
    <source>
        <dbReference type="ARBA" id="ARBA00023027"/>
    </source>
</evidence>
<dbReference type="AlphaFoldDB" id="A0A6J4TT61"/>
<dbReference type="InterPro" id="IPR015590">
    <property type="entry name" value="Aldehyde_DH_dom"/>
</dbReference>
<dbReference type="InterPro" id="IPR050485">
    <property type="entry name" value="Proline_metab_enzyme"/>
</dbReference>
<evidence type="ECO:0000256" key="5">
    <source>
        <dbReference type="ARBA" id="ARBA00048142"/>
    </source>
</evidence>
<gene>
    <name evidence="7" type="ORF">AVDCRST_MAG30-3827</name>
</gene>
<proteinExistence type="predicted"/>
<dbReference type="GO" id="GO:0010133">
    <property type="term" value="P:L-proline catabolic process to L-glutamate"/>
    <property type="evidence" value="ECO:0007669"/>
    <property type="project" value="TreeGrafter"/>
</dbReference>
<dbReference type="Pfam" id="PF00171">
    <property type="entry name" value="Aldedh"/>
    <property type="match status" value="1"/>
</dbReference>
<evidence type="ECO:0000313" key="7">
    <source>
        <dbReference type="EMBL" id="CAA9531541.1"/>
    </source>
</evidence>
<name>A0A6J4TT61_9ACTN</name>
<dbReference type="GO" id="GO:0004657">
    <property type="term" value="F:proline dehydrogenase activity"/>
    <property type="evidence" value="ECO:0007669"/>
    <property type="project" value="UniProtKB-ARBA"/>
</dbReference>
<dbReference type="InterPro" id="IPR016163">
    <property type="entry name" value="Ald_DH_C"/>
</dbReference>
<dbReference type="PANTHER" id="PTHR42862:SF1">
    <property type="entry name" value="DELTA-1-PYRROLINE-5-CARBOXYLATE DEHYDROGENASE 2, ISOFORM A-RELATED"/>
    <property type="match status" value="1"/>
</dbReference>
<organism evidence="7">
    <name type="scientific">uncultured Solirubrobacteraceae bacterium</name>
    <dbReference type="NCBI Taxonomy" id="1162706"/>
    <lineage>
        <taxon>Bacteria</taxon>
        <taxon>Bacillati</taxon>
        <taxon>Actinomycetota</taxon>
        <taxon>Thermoleophilia</taxon>
        <taxon>Solirubrobacterales</taxon>
        <taxon>Solirubrobacteraceae</taxon>
        <taxon>environmental samples</taxon>
    </lineage>
</organism>
<keyword evidence="4" id="KW-0520">NAD</keyword>
<dbReference type="PANTHER" id="PTHR42862">
    <property type="entry name" value="DELTA-1-PYRROLINE-5-CARBOXYLATE DEHYDROGENASE 1, ISOFORM A-RELATED"/>
    <property type="match status" value="1"/>
</dbReference>
<dbReference type="Gene3D" id="3.40.605.10">
    <property type="entry name" value="Aldehyde Dehydrogenase, Chain A, domain 1"/>
    <property type="match status" value="1"/>
</dbReference>
<dbReference type="SUPFAM" id="SSF53720">
    <property type="entry name" value="ALDH-like"/>
    <property type="match status" value="1"/>
</dbReference>
<feature type="domain" description="Aldehyde dehydrogenase" evidence="6">
    <location>
        <begin position="14"/>
        <end position="360"/>
    </location>
</feature>
<feature type="non-terminal residue" evidence="7">
    <location>
        <position position="1"/>
    </location>
</feature>
<comment type="pathway">
    <text evidence="1">Amino-acid degradation; L-proline degradation into L-glutamate; L-glutamate from L-proline: step 2/2.</text>
</comment>
<dbReference type="PROSITE" id="PS00070">
    <property type="entry name" value="ALDEHYDE_DEHYDR_CYS"/>
    <property type="match status" value="1"/>
</dbReference>
<dbReference type="InterPro" id="IPR016162">
    <property type="entry name" value="Ald_DH_N"/>
</dbReference>
<sequence>AVALEHGSELLSLPGEANRLRWAGRGVVAVISPWNFPLAIPCGMVAAGLAAGNAVVLKPAEQAPGCSAQVVEALRSAGVPAGALGFLPGEGDVGARLVADPRVHTIAFTGSGAVGLEILRAAADIAEGQKHLKRVIAEMGGKNSVIVDADADLDEVVPALVKSAFGYAGQKCSAAARVLVHEAVHDGLVERLAGAVSVLEVGQASDLAIDVPPVIERDSVERVERYAEMAASQGRIAAVAQEVPSGGGWFARPTVATELPRDSAVLSEEIFGPLLAVERVASVEDACDRVDESAYGLTGGLFARNPDTVDYVVGRSPVGNLYVNREITGAMVGRQPFGGNRLSGTGTKAGGPGYLLQFVEPYVVTENTVRHGLVV</sequence>
<dbReference type="InterPro" id="IPR016161">
    <property type="entry name" value="Ald_DH/histidinol_DH"/>
</dbReference>
<dbReference type="GO" id="GO:0009898">
    <property type="term" value="C:cytoplasmic side of plasma membrane"/>
    <property type="evidence" value="ECO:0007669"/>
    <property type="project" value="TreeGrafter"/>
</dbReference>
<dbReference type="GO" id="GO:0003842">
    <property type="term" value="F:L-glutamate gamma-semialdehyde dehydrogenase activity"/>
    <property type="evidence" value="ECO:0007669"/>
    <property type="project" value="UniProtKB-EC"/>
</dbReference>
<dbReference type="FunFam" id="3.40.309.10:FF:000005">
    <property type="entry name" value="1-pyrroline-5-carboxylate dehydrogenase 1"/>
    <property type="match status" value="1"/>
</dbReference>
<evidence type="ECO:0000256" key="1">
    <source>
        <dbReference type="ARBA" id="ARBA00004786"/>
    </source>
</evidence>
<dbReference type="EC" id="1.2.1.88" evidence="2"/>
<comment type="catalytic activity">
    <reaction evidence="5">
        <text>L-glutamate 5-semialdehyde + NAD(+) + H2O = L-glutamate + NADH + 2 H(+)</text>
        <dbReference type="Rhea" id="RHEA:30235"/>
        <dbReference type="ChEBI" id="CHEBI:15377"/>
        <dbReference type="ChEBI" id="CHEBI:15378"/>
        <dbReference type="ChEBI" id="CHEBI:29985"/>
        <dbReference type="ChEBI" id="CHEBI:57540"/>
        <dbReference type="ChEBI" id="CHEBI:57945"/>
        <dbReference type="ChEBI" id="CHEBI:58066"/>
        <dbReference type="EC" id="1.2.1.88"/>
    </reaction>
</comment>
<reference evidence="7" key="1">
    <citation type="submission" date="2020-02" db="EMBL/GenBank/DDBJ databases">
        <authorList>
            <person name="Meier V. D."/>
        </authorList>
    </citation>
    <scope>NUCLEOTIDE SEQUENCE</scope>
    <source>
        <strain evidence="7">AVDCRST_MAG30</strain>
    </source>
</reference>
<dbReference type="EMBL" id="CADCVS010000506">
    <property type="protein sequence ID" value="CAA9531541.1"/>
    <property type="molecule type" value="Genomic_DNA"/>
</dbReference>
<accession>A0A6J4TT61</accession>